<dbReference type="PANTHER" id="PTHR35714">
    <property type="entry name" value="OS02G0715300 PROTEIN"/>
    <property type="match status" value="1"/>
</dbReference>
<evidence type="ECO:0000313" key="2">
    <source>
        <dbReference type="Proteomes" id="UP000655225"/>
    </source>
</evidence>
<evidence type="ECO:0000313" key="1">
    <source>
        <dbReference type="EMBL" id="KAF8409891.1"/>
    </source>
</evidence>
<dbReference type="Proteomes" id="UP000655225">
    <property type="component" value="Unassembled WGS sequence"/>
</dbReference>
<reference evidence="1 2" key="1">
    <citation type="submission" date="2020-04" db="EMBL/GenBank/DDBJ databases">
        <title>Plant Genome Project.</title>
        <authorList>
            <person name="Zhang R.-G."/>
        </authorList>
    </citation>
    <scope>NUCLEOTIDE SEQUENCE [LARGE SCALE GENOMIC DNA]</scope>
    <source>
        <strain evidence="1">YNK0</strain>
        <tissue evidence="1">Leaf</tissue>
    </source>
</reference>
<accession>A0A835DNB7</accession>
<gene>
    <name evidence="1" type="ORF">HHK36_002409</name>
</gene>
<proteinExistence type="predicted"/>
<dbReference type="PANTHER" id="PTHR35714:SF1">
    <property type="entry name" value="OS02G0715300 PROTEIN"/>
    <property type="match status" value="1"/>
</dbReference>
<dbReference type="OrthoDB" id="760044at2759"/>
<name>A0A835DNB7_TETSI</name>
<comment type="caution">
    <text evidence="1">The sequence shown here is derived from an EMBL/GenBank/DDBJ whole genome shotgun (WGS) entry which is preliminary data.</text>
</comment>
<protein>
    <submittedName>
        <fullName evidence="1">Uncharacterized protein</fullName>
    </submittedName>
</protein>
<sequence length="195" mass="22055">MSKIVESFQRRSFFASLPTNQDLPVSQTNSKEGGLRQRLSAVSARIQPTSSPASSWAFRRSKSMSSIGDFAGSSVRKWWDWGRAWILSRKPTFVRDLEMNEEESVMLGWHNNKGSWRHVFYKVRSEFKRLVGTDNVGLPQTFRENDYRSSTVIEPPVHSGTYIKAMAHFVAEASTVEELAPSTVRGKGGILNEPK</sequence>
<dbReference type="EMBL" id="JABCRI010000002">
    <property type="protein sequence ID" value="KAF8409891.1"/>
    <property type="molecule type" value="Genomic_DNA"/>
</dbReference>
<dbReference type="AlphaFoldDB" id="A0A835DNB7"/>
<dbReference type="OMA" id="ASAQCKP"/>
<organism evidence="1 2">
    <name type="scientific">Tetracentron sinense</name>
    <name type="common">Spur-leaf</name>
    <dbReference type="NCBI Taxonomy" id="13715"/>
    <lineage>
        <taxon>Eukaryota</taxon>
        <taxon>Viridiplantae</taxon>
        <taxon>Streptophyta</taxon>
        <taxon>Embryophyta</taxon>
        <taxon>Tracheophyta</taxon>
        <taxon>Spermatophyta</taxon>
        <taxon>Magnoliopsida</taxon>
        <taxon>Trochodendrales</taxon>
        <taxon>Trochodendraceae</taxon>
        <taxon>Tetracentron</taxon>
    </lineage>
</organism>
<keyword evidence="2" id="KW-1185">Reference proteome</keyword>